<evidence type="ECO:0000256" key="1">
    <source>
        <dbReference type="ARBA" id="ARBA00007469"/>
    </source>
</evidence>
<protein>
    <submittedName>
        <fullName evidence="3">Uncharacterized protein</fullName>
    </submittedName>
</protein>
<reference evidence="3 4" key="1">
    <citation type="journal article" date="2024" name="G3 (Bethesda)">
        <title>Genome assembly of Hibiscus sabdariffa L. provides insights into metabolisms of medicinal natural products.</title>
        <authorList>
            <person name="Kim T."/>
        </authorList>
    </citation>
    <scope>NUCLEOTIDE SEQUENCE [LARGE SCALE GENOMIC DNA]</scope>
    <source>
        <strain evidence="3">TK-2024</strain>
        <tissue evidence="3">Old leaves</tissue>
    </source>
</reference>
<gene>
    <name evidence="3" type="ORF">V6N11_054345</name>
</gene>
<accession>A0ABR2S4J1</accession>
<name>A0ABR2S4J1_9ROSI</name>
<dbReference type="EMBL" id="JBBPBN010000017">
    <property type="protein sequence ID" value="KAK9019837.1"/>
    <property type="molecule type" value="Genomic_DNA"/>
</dbReference>
<evidence type="ECO:0000256" key="2">
    <source>
        <dbReference type="RuleBase" id="RU004328"/>
    </source>
</evidence>
<comment type="caution">
    <text evidence="3">The sequence shown here is derived from an EMBL/GenBank/DDBJ whole genome shotgun (WGS) entry which is preliminary data.</text>
</comment>
<evidence type="ECO:0000313" key="4">
    <source>
        <dbReference type="Proteomes" id="UP001396334"/>
    </source>
</evidence>
<proteinExistence type="inferred from homology"/>
<dbReference type="InterPro" id="IPR036430">
    <property type="entry name" value="RNase_T2-like_sf"/>
</dbReference>
<sequence length="108" mass="12173">MTRALVLALLPDVGIDVGKPYTLEEVQKKLKGRYGVDPQIACNKKNQLWEIRFCYKRAQEGKEPVDIEDCPKLSDAKYPCDKNNVQLPPAPAHGPTLRVALDKEHSEM</sequence>
<dbReference type="SUPFAM" id="SSF55895">
    <property type="entry name" value="Ribonuclease Rh-like"/>
    <property type="match status" value="1"/>
</dbReference>
<organism evidence="3 4">
    <name type="scientific">Hibiscus sabdariffa</name>
    <name type="common">roselle</name>
    <dbReference type="NCBI Taxonomy" id="183260"/>
    <lineage>
        <taxon>Eukaryota</taxon>
        <taxon>Viridiplantae</taxon>
        <taxon>Streptophyta</taxon>
        <taxon>Embryophyta</taxon>
        <taxon>Tracheophyta</taxon>
        <taxon>Spermatophyta</taxon>
        <taxon>Magnoliopsida</taxon>
        <taxon>eudicotyledons</taxon>
        <taxon>Gunneridae</taxon>
        <taxon>Pentapetalae</taxon>
        <taxon>rosids</taxon>
        <taxon>malvids</taxon>
        <taxon>Malvales</taxon>
        <taxon>Malvaceae</taxon>
        <taxon>Malvoideae</taxon>
        <taxon>Hibiscus</taxon>
    </lineage>
</organism>
<dbReference type="Gene3D" id="3.90.730.10">
    <property type="entry name" value="Ribonuclease T2-like"/>
    <property type="match status" value="1"/>
</dbReference>
<dbReference type="InterPro" id="IPR001568">
    <property type="entry name" value="RNase_T2-like"/>
</dbReference>
<evidence type="ECO:0000313" key="3">
    <source>
        <dbReference type="EMBL" id="KAK9019837.1"/>
    </source>
</evidence>
<comment type="similarity">
    <text evidence="1 2">Belongs to the RNase T2 family.</text>
</comment>
<dbReference type="Proteomes" id="UP001396334">
    <property type="component" value="Unassembled WGS sequence"/>
</dbReference>
<dbReference type="Pfam" id="PF00445">
    <property type="entry name" value="Ribonuclease_T2"/>
    <property type="match status" value="1"/>
</dbReference>
<keyword evidence="4" id="KW-1185">Reference proteome</keyword>